<evidence type="ECO:0000256" key="4">
    <source>
        <dbReference type="PROSITE-ProRule" id="PRU00335"/>
    </source>
</evidence>
<dbReference type="InterPro" id="IPR036271">
    <property type="entry name" value="Tet_transcr_reg_TetR-rel_C_sf"/>
</dbReference>
<feature type="domain" description="HTH tetR-type" evidence="5">
    <location>
        <begin position="9"/>
        <end position="69"/>
    </location>
</feature>
<evidence type="ECO:0000313" key="7">
    <source>
        <dbReference type="Proteomes" id="UP001242010"/>
    </source>
</evidence>
<protein>
    <recommendedName>
        <fullName evidence="5">HTH tetR-type domain-containing protein</fullName>
    </recommendedName>
</protein>
<gene>
    <name evidence="6" type="ORF">GETHOR_26460</name>
</gene>
<dbReference type="Proteomes" id="UP001242010">
    <property type="component" value="Chromosome"/>
</dbReference>
<proteinExistence type="predicted"/>
<evidence type="ECO:0000259" key="5">
    <source>
        <dbReference type="PROSITE" id="PS50977"/>
    </source>
</evidence>
<keyword evidence="2 4" id="KW-0238">DNA-binding</keyword>
<dbReference type="InterPro" id="IPR001647">
    <property type="entry name" value="HTH_TetR"/>
</dbReference>
<dbReference type="PRINTS" id="PR00455">
    <property type="entry name" value="HTHTETR"/>
</dbReference>
<feature type="DNA-binding region" description="H-T-H motif" evidence="4">
    <location>
        <begin position="32"/>
        <end position="51"/>
    </location>
</feature>
<dbReference type="PANTHER" id="PTHR30055">
    <property type="entry name" value="HTH-TYPE TRANSCRIPTIONAL REGULATOR RUTR"/>
    <property type="match status" value="1"/>
</dbReference>
<dbReference type="Gene3D" id="1.10.357.10">
    <property type="entry name" value="Tetracycline Repressor, domain 2"/>
    <property type="match status" value="1"/>
</dbReference>
<keyword evidence="3" id="KW-0804">Transcription</keyword>
<dbReference type="SUPFAM" id="SSF46689">
    <property type="entry name" value="Homeodomain-like"/>
    <property type="match status" value="1"/>
</dbReference>
<accession>A0ABM8DU33</accession>
<dbReference type="EMBL" id="AP027079">
    <property type="protein sequence ID" value="BDU70545.1"/>
    <property type="molecule type" value="Genomic_DNA"/>
</dbReference>
<keyword evidence="7" id="KW-1185">Reference proteome</keyword>
<evidence type="ECO:0000256" key="3">
    <source>
        <dbReference type="ARBA" id="ARBA00023163"/>
    </source>
</evidence>
<dbReference type="Pfam" id="PF00440">
    <property type="entry name" value="TetR_N"/>
    <property type="match status" value="1"/>
</dbReference>
<dbReference type="InterPro" id="IPR050109">
    <property type="entry name" value="HTH-type_TetR-like_transc_reg"/>
</dbReference>
<dbReference type="PROSITE" id="PS50977">
    <property type="entry name" value="HTH_TETR_2"/>
    <property type="match status" value="1"/>
</dbReference>
<dbReference type="Gene3D" id="1.10.10.60">
    <property type="entry name" value="Homeodomain-like"/>
    <property type="match status" value="1"/>
</dbReference>
<dbReference type="PANTHER" id="PTHR30055:SF234">
    <property type="entry name" value="HTH-TYPE TRANSCRIPTIONAL REGULATOR BETI"/>
    <property type="match status" value="1"/>
</dbReference>
<sequence length="197" mass="20948">MARSPLELTPKRTEIADAALRIIGERGIAALTTNALAQELGVSSGAPFRHFADRSEILEAVALRVEELILETFPPDTDPPLQRLLALLRARAQVIGGRQGIGRLMLSEQFAMALPDPAARRLRGLVTRTRAFLLAALEAAQAQGAIRSDLTSKALLPVVFGVLMNLVFSQATGGARSAEADEACDTLLVLLGPPPVP</sequence>
<dbReference type="RefSeq" id="WP_286354263.1">
    <property type="nucleotide sequence ID" value="NZ_AP027079.1"/>
</dbReference>
<name>A0ABM8DU33_9BACT</name>
<organism evidence="6 7">
    <name type="scientific">Geothrix oryzae</name>
    <dbReference type="NCBI Taxonomy" id="2927975"/>
    <lineage>
        <taxon>Bacteria</taxon>
        <taxon>Pseudomonadati</taxon>
        <taxon>Acidobacteriota</taxon>
        <taxon>Holophagae</taxon>
        <taxon>Holophagales</taxon>
        <taxon>Holophagaceae</taxon>
        <taxon>Geothrix</taxon>
    </lineage>
</organism>
<reference evidence="7" key="1">
    <citation type="journal article" date="2023" name="Int. J. Syst. Evol. Microbiol.">
        <title>Mesoterricola silvestris gen. nov., sp. nov., Mesoterricola sediminis sp. nov., Geothrix oryzae sp. nov., Geothrix edaphica sp. nov., Geothrix rubra sp. nov., and Geothrix limicola sp. nov., six novel members of Acidobacteriota isolated from soils.</title>
        <authorList>
            <person name="Itoh H."/>
            <person name="Sugisawa Y."/>
            <person name="Mise K."/>
            <person name="Xu Z."/>
            <person name="Kuniyasu M."/>
            <person name="Ushijima N."/>
            <person name="Kawano K."/>
            <person name="Kobayashi E."/>
            <person name="Shiratori Y."/>
            <person name="Masuda Y."/>
            <person name="Senoo K."/>
        </authorList>
    </citation>
    <scope>NUCLEOTIDE SEQUENCE [LARGE SCALE GENOMIC DNA]</scope>
    <source>
        <strain evidence="7">Red222</strain>
    </source>
</reference>
<evidence type="ECO:0000313" key="6">
    <source>
        <dbReference type="EMBL" id="BDU70545.1"/>
    </source>
</evidence>
<keyword evidence="1" id="KW-0805">Transcription regulation</keyword>
<evidence type="ECO:0000256" key="1">
    <source>
        <dbReference type="ARBA" id="ARBA00023015"/>
    </source>
</evidence>
<dbReference type="SUPFAM" id="SSF48498">
    <property type="entry name" value="Tetracyclin repressor-like, C-terminal domain"/>
    <property type="match status" value="1"/>
</dbReference>
<evidence type="ECO:0000256" key="2">
    <source>
        <dbReference type="ARBA" id="ARBA00023125"/>
    </source>
</evidence>
<dbReference type="InterPro" id="IPR009057">
    <property type="entry name" value="Homeodomain-like_sf"/>
</dbReference>